<proteinExistence type="predicted"/>
<feature type="compositionally biased region" description="Low complexity" evidence="1">
    <location>
        <begin position="1"/>
        <end position="14"/>
    </location>
</feature>
<reference evidence="2" key="1">
    <citation type="journal article" date="2020" name="Stud. Mycol.">
        <title>101 Dothideomycetes genomes: a test case for predicting lifestyles and emergence of pathogens.</title>
        <authorList>
            <person name="Haridas S."/>
            <person name="Albert R."/>
            <person name="Binder M."/>
            <person name="Bloem J."/>
            <person name="Labutti K."/>
            <person name="Salamov A."/>
            <person name="Andreopoulos B."/>
            <person name="Baker S."/>
            <person name="Barry K."/>
            <person name="Bills G."/>
            <person name="Bluhm B."/>
            <person name="Cannon C."/>
            <person name="Castanera R."/>
            <person name="Culley D."/>
            <person name="Daum C."/>
            <person name="Ezra D."/>
            <person name="Gonzalez J."/>
            <person name="Henrissat B."/>
            <person name="Kuo A."/>
            <person name="Liang C."/>
            <person name="Lipzen A."/>
            <person name="Lutzoni F."/>
            <person name="Magnuson J."/>
            <person name="Mondo S."/>
            <person name="Nolan M."/>
            <person name="Ohm R."/>
            <person name="Pangilinan J."/>
            <person name="Park H.-J."/>
            <person name="Ramirez L."/>
            <person name="Alfaro M."/>
            <person name="Sun H."/>
            <person name="Tritt A."/>
            <person name="Yoshinaga Y."/>
            <person name="Zwiers L.-H."/>
            <person name="Turgeon B."/>
            <person name="Goodwin S."/>
            <person name="Spatafora J."/>
            <person name="Crous P."/>
            <person name="Grigoriev I."/>
        </authorList>
    </citation>
    <scope>NUCLEOTIDE SEQUENCE</scope>
    <source>
        <strain evidence="2">CBS 121167</strain>
    </source>
</reference>
<accession>A0A6A6B009</accession>
<keyword evidence="3" id="KW-1185">Reference proteome</keyword>
<feature type="compositionally biased region" description="Basic residues" evidence="1">
    <location>
        <begin position="26"/>
        <end position="39"/>
    </location>
</feature>
<dbReference type="Proteomes" id="UP000799438">
    <property type="component" value="Unassembled WGS sequence"/>
</dbReference>
<dbReference type="OrthoDB" id="4167490at2759"/>
<feature type="region of interest" description="Disordered" evidence="1">
    <location>
        <begin position="1"/>
        <end position="221"/>
    </location>
</feature>
<dbReference type="AlphaFoldDB" id="A0A6A6B009"/>
<protein>
    <submittedName>
        <fullName evidence="2">Uncharacterized protein</fullName>
    </submittedName>
</protein>
<name>A0A6A6B009_9PEZI</name>
<evidence type="ECO:0000313" key="2">
    <source>
        <dbReference type="EMBL" id="KAF2136555.1"/>
    </source>
</evidence>
<feature type="compositionally biased region" description="Polar residues" evidence="1">
    <location>
        <begin position="147"/>
        <end position="198"/>
    </location>
</feature>
<evidence type="ECO:0000256" key="1">
    <source>
        <dbReference type="SAM" id="MobiDB-lite"/>
    </source>
</evidence>
<dbReference type="GeneID" id="54298838"/>
<gene>
    <name evidence="2" type="ORF">K452DRAFT_292280</name>
</gene>
<sequence>MSSATSSSSSSSSSHGGGSGLPLSRPRTHLPRPRSRSSSHSHSSVSRNFVSRKSAGTGTGTGDKEGLTPVRIRGRKRKSGHSALESGTTTPKTAPKTTSKHASGGSIPSASGLAALSATPSTTPSATPSQVLGKRRRRGRGRPPILSSASQTPGSSAVSSRAGTPSMGDTESCGSTTTTASLGTNSSARAHCNSNETTGAARRKRARLAGVEKGSKRRGARMSRLEQLPVEILEMVFWESGNVDLPAASPVLAAKLGSEQVRMAFCLRALYARYEEEGEAGAAAAALQSKLLARRFFTWDWFTKYAERARTSRAHRAWVDAFMEEETKKGRPEFVDPGALREEYGEGVRTFHERPLADFVRLDLFSWEYDVPRYMRLHKDTKIPEKLLSGPWDAGKALLLRVLVWQALGVDTEHSSAAETVRHGVFAALRGQQMRALDELLWLAQYETGDEPSTAMLRCAVVEAGCPEAQVETLLGWAELKGQVNCYDAAVWAWAEREGGERAEWLKKRLQEADEMIDLRKPRAVG</sequence>
<organism evidence="2 3">
    <name type="scientific">Aplosporella prunicola CBS 121167</name>
    <dbReference type="NCBI Taxonomy" id="1176127"/>
    <lineage>
        <taxon>Eukaryota</taxon>
        <taxon>Fungi</taxon>
        <taxon>Dikarya</taxon>
        <taxon>Ascomycota</taxon>
        <taxon>Pezizomycotina</taxon>
        <taxon>Dothideomycetes</taxon>
        <taxon>Dothideomycetes incertae sedis</taxon>
        <taxon>Botryosphaeriales</taxon>
        <taxon>Aplosporellaceae</taxon>
        <taxon>Aplosporella</taxon>
    </lineage>
</organism>
<dbReference type="RefSeq" id="XP_033392273.1">
    <property type="nucleotide sequence ID" value="XM_033541342.1"/>
</dbReference>
<feature type="compositionally biased region" description="Low complexity" evidence="1">
    <location>
        <begin position="88"/>
        <end position="129"/>
    </location>
</feature>
<dbReference type="EMBL" id="ML995517">
    <property type="protein sequence ID" value="KAF2136555.1"/>
    <property type="molecule type" value="Genomic_DNA"/>
</dbReference>
<evidence type="ECO:0000313" key="3">
    <source>
        <dbReference type="Proteomes" id="UP000799438"/>
    </source>
</evidence>